<dbReference type="Proteomes" id="UP000631114">
    <property type="component" value="Unassembled WGS sequence"/>
</dbReference>
<dbReference type="OrthoDB" id="26525at2759"/>
<organism evidence="1 2">
    <name type="scientific">Coptis chinensis</name>
    <dbReference type="NCBI Taxonomy" id="261450"/>
    <lineage>
        <taxon>Eukaryota</taxon>
        <taxon>Viridiplantae</taxon>
        <taxon>Streptophyta</taxon>
        <taxon>Embryophyta</taxon>
        <taxon>Tracheophyta</taxon>
        <taxon>Spermatophyta</taxon>
        <taxon>Magnoliopsida</taxon>
        <taxon>Ranunculales</taxon>
        <taxon>Ranunculaceae</taxon>
        <taxon>Coptidoideae</taxon>
        <taxon>Coptis</taxon>
    </lineage>
</organism>
<gene>
    <name evidence="1" type="ORF">IFM89_001975</name>
</gene>
<sequence>MDTSCESPQPCSDFINMEGGELRRRYNGQTGCCSSTVHGFSQFFVGRPPLLSKVEDPHRVYFRVRGRALFSFSSSSCNVSSLDLIWSLLPVKSIYKQWLSQFGTGEDGGMSKTMWIGAINSLGVWFSSWRARNGLLKEDDNRNGFMNENKMDHLVAFAKKKLGVKNAPD</sequence>
<keyword evidence="2" id="KW-1185">Reference proteome</keyword>
<evidence type="ECO:0000313" key="1">
    <source>
        <dbReference type="EMBL" id="KAF9599940.1"/>
    </source>
</evidence>
<comment type="caution">
    <text evidence="1">The sequence shown here is derived from an EMBL/GenBank/DDBJ whole genome shotgun (WGS) entry which is preliminary data.</text>
</comment>
<accession>A0A835HIJ5</accession>
<reference evidence="1 2" key="1">
    <citation type="submission" date="2020-10" db="EMBL/GenBank/DDBJ databases">
        <title>The Coptis chinensis genome and diversification of protoberbering-type alkaloids.</title>
        <authorList>
            <person name="Wang B."/>
            <person name="Shu S."/>
            <person name="Song C."/>
            <person name="Liu Y."/>
        </authorList>
    </citation>
    <scope>NUCLEOTIDE SEQUENCE [LARGE SCALE GENOMIC DNA]</scope>
    <source>
        <strain evidence="1">HL-2020</strain>
        <tissue evidence="1">Leaf</tissue>
    </source>
</reference>
<name>A0A835HIJ5_9MAGN</name>
<dbReference type="AlphaFoldDB" id="A0A835HIJ5"/>
<proteinExistence type="predicted"/>
<protein>
    <submittedName>
        <fullName evidence="1">Uncharacterized protein</fullName>
    </submittedName>
</protein>
<dbReference type="EMBL" id="JADFTS010000006">
    <property type="protein sequence ID" value="KAF9599940.1"/>
    <property type="molecule type" value="Genomic_DNA"/>
</dbReference>
<evidence type="ECO:0000313" key="2">
    <source>
        <dbReference type="Proteomes" id="UP000631114"/>
    </source>
</evidence>